<dbReference type="AlphaFoldDB" id="A0A1T4WLI0"/>
<dbReference type="CDD" id="cd02136">
    <property type="entry name" value="PnbA_NfnB-like"/>
    <property type="match status" value="1"/>
</dbReference>
<feature type="domain" description="Nitroreductase" evidence="1">
    <location>
        <begin position="17"/>
        <end position="72"/>
    </location>
</feature>
<feature type="domain" description="Nitroreductase" evidence="1">
    <location>
        <begin position="90"/>
        <end position="157"/>
    </location>
</feature>
<dbReference type="SUPFAM" id="SSF55469">
    <property type="entry name" value="FMN-dependent nitroreductase-like"/>
    <property type="match status" value="1"/>
</dbReference>
<dbReference type="InterPro" id="IPR050627">
    <property type="entry name" value="Nitroreductase/BluB"/>
</dbReference>
<evidence type="ECO:0000313" key="2">
    <source>
        <dbReference type="EMBL" id="SKA78174.1"/>
    </source>
</evidence>
<dbReference type="Pfam" id="PF00881">
    <property type="entry name" value="Nitroreductase"/>
    <property type="match status" value="2"/>
</dbReference>
<proteinExistence type="predicted"/>
<gene>
    <name evidence="2" type="ORF">SAMN02745702_02411</name>
</gene>
<dbReference type="RefSeq" id="WP_234985091.1">
    <property type="nucleotide sequence ID" value="NZ_FUYA01000008.1"/>
</dbReference>
<evidence type="ECO:0000313" key="3">
    <source>
        <dbReference type="Proteomes" id="UP000189733"/>
    </source>
</evidence>
<dbReference type="Proteomes" id="UP000189733">
    <property type="component" value="Unassembled WGS sequence"/>
</dbReference>
<dbReference type="GO" id="GO:0016491">
    <property type="term" value="F:oxidoreductase activity"/>
    <property type="evidence" value="ECO:0007669"/>
    <property type="project" value="InterPro"/>
</dbReference>
<name>A0A1T4WLI0_9BACT</name>
<reference evidence="2 3" key="1">
    <citation type="submission" date="2017-02" db="EMBL/GenBank/DDBJ databases">
        <authorList>
            <person name="Peterson S.W."/>
        </authorList>
    </citation>
    <scope>NUCLEOTIDE SEQUENCE [LARGE SCALE GENOMIC DNA]</scope>
    <source>
        <strain evidence="2 3">DSM 18034</strain>
    </source>
</reference>
<keyword evidence="3" id="KW-1185">Reference proteome</keyword>
<dbReference type="EMBL" id="FUYA01000008">
    <property type="protein sequence ID" value="SKA78174.1"/>
    <property type="molecule type" value="Genomic_DNA"/>
</dbReference>
<dbReference type="InterPro" id="IPR000415">
    <property type="entry name" value="Nitroreductase-like"/>
</dbReference>
<dbReference type="PANTHER" id="PTHR23026">
    <property type="entry name" value="NADPH NITROREDUCTASE"/>
    <property type="match status" value="1"/>
</dbReference>
<dbReference type="PANTHER" id="PTHR23026:SF123">
    <property type="entry name" value="NAD(P)H NITROREDUCTASE RV3131-RELATED"/>
    <property type="match status" value="1"/>
</dbReference>
<sequence length="178" mass="19798">MAEKTVDMNDGGLLELISTRRSIRKYTGEAVPREKILRMLEAGRCAPSGKNNQPFRFLCVGADDPRMEKLAECTHYSRIVKSCSVMLGVFLDRASKYSEMKDYQAAGACLQNMWLAAHAQDLGAVWLGEIVNRPEDVCSVLGVDDSKYELMAFLAVGQPAEAGKCVRKPLEELMLEDF</sequence>
<protein>
    <submittedName>
        <fullName evidence="2">Nitroreductase</fullName>
    </submittedName>
</protein>
<dbReference type="Gene3D" id="3.40.109.10">
    <property type="entry name" value="NADH Oxidase"/>
    <property type="match status" value="1"/>
</dbReference>
<dbReference type="STRING" id="1121442.SAMN02745702_02411"/>
<organism evidence="2 3">
    <name type="scientific">Desulfobaculum bizertense DSM 18034</name>
    <dbReference type="NCBI Taxonomy" id="1121442"/>
    <lineage>
        <taxon>Bacteria</taxon>
        <taxon>Pseudomonadati</taxon>
        <taxon>Thermodesulfobacteriota</taxon>
        <taxon>Desulfovibrionia</taxon>
        <taxon>Desulfovibrionales</taxon>
        <taxon>Desulfovibrionaceae</taxon>
        <taxon>Desulfobaculum</taxon>
    </lineage>
</organism>
<accession>A0A1T4WLI0</accession>
<evidence type="ECO:0000259" key="1">
    <source>
        <dbReference type="Pfam" id="PF00881"/>
    </source>
</evidence>
<dbReference type="InterPro" id="IPR029479">
    <property type="entry name" value="Nitroreductase"/>
</dbReference>